<dbReference type="RefSeq" id="WP_087112316.1">
    <property type="nucleotide sequence ID" value="NZ_CBCSCN010000011.1"/>
</dbReference>
<organism evidence="1 2">
    <name type="scientific">Parendozoicomonas haliclonae</name>
    <dbReference type="NCBI Taxonomy" id="1960125"/>
    <lineage>
        <taxon>Bacteria</taxon>
        <taxon>Pseudomonadati</taxon>
        <taxon>Pseudomonadota</taxon>
        <taxon>Gammaproteobacteria</taxon>
        <taxon>Oceanospirillales</taxon>
        <taxon>Endozoicomonadaceae</taxon>
        <taxon>Parendozoicomonas</taxon>
    </lineage>
</organism>
<protein>
    <submittedName>
        <fullName evidence="1">Uncharacterized protein</fullName>
    </submittedName>
</protein>
<evidence type="ECO:0000313" key="1">
    <source>
        <dbReference type="EMBL" id="SMA49867.1"/>
    </source>
</evidence>
<keyword evidence="2" id="KW-1185">Reference proteome</keyword>
<dbReference type="Proteomes" id="UP000196573">
    <property type="component" value="Unassembled WGS sequence"/>
</dbReference>
<reference evidence="1 2" key="1">
    <citation type="submission" date="2017-03" db="EMBL/GenBank/DDBJ databases">
        <authorList>
            <person name="Afonso C.L."/>
            <person name="Miller P.J."/>
            <person name="Scott M.A."/>
            <person name="Spackman E."/>
            <person name="Goraichik I."/>
            <person name="Dimitrov K.M."/>
            <person name="Suarez D.L."/>
            <person name="Swayne D.E."/>
        </authorList>
    </citation>
    <scope>NUCLEOTIDE SEQUENCE [LARGE SCALE GENOMIC DNA]</scope>
    <source>
        <strain evidence="1">SB41UT1</strain>
    </source>
</reference>
<name>A0A1X7AR34_9GAMM</name>
<dbReference type="EMBL" id="FWPT01000009">
    <property type="protein sequence ID" value="SMA49867.1"/>
    <property type="molecule type" value="Genomic_DNA"/>
</dbReference>
<evidence type="ECO:0000313" key="2">
    <source>
        <dbReference type="Proteomes" id="UP000196573"/>
    </source>
</evidence>
<gene>
    <name evidence="1" type="ORF">EHSB41UT_03657</name>
</gene>
<proteinExistence type="predicted"/>
<accession>A0A1X7AR34</accession>
<dbReference type="OrthoDB" id="6198813at2"/>
<sequence>MNTAGTFVFHKPVSPLKLEQQARQLAHFSRVIIHHGYNCPVYCWLSEGVLLLTTKAKPLSSRPHRIPKRIYALYMEYRNQAGKAEHLCQRFFSLNEALTWLDTQAGTCELPTICPIQTAALPIRGDDLPLDCPH</sequence>
<dbReference type="AlphaFoldDB" id="A0A1X7AR34"/>